<dbReference type="InterPro" id="IPR025202">
    <property type="entry name" value="PLD-like_dom"/>
</dbReference>
<organism evidence="2 3">
    <name type="scientific">Brachyspira intermedia (strain ATCC 51140 / PWS/A)</name>
    <name type="common">Serpulina intermedia</name>
    <dbReference type="NCBI Taxonomy" id="1045858"/>
    <lineage>
        <taxon>Bacteria</taxon>
        <taxon>Pseudomonadati</taxon>
        <taxon>Spirochaetota</taxon>
        <taxon>Spirochaetia</taxon>
        <taxon>Brachyspirales</taxon>
        <taxon>Brachyspiraceae</taxon>
        <taxon>Brachyspira</taxon>
    </lineage>
</organism>
<dbReference type="OrthoDB" id="9802848at2"/>
<name>G0EM13_BRAIP</name>
<reference evidence="2 3" key="1">
    <citation type="journal article" date="2011" name="BMC Genomics">
        <title>Complete genome sequence of Brachyspira intermedia reveals unique genomic features in Brachyspira species and phage-mediated horizontal gene transfer.</title>
        <authorList>
            <person name="Hafstrom T."/>
            <person name="Jansson D.S."/>
            <person name="Segerman B."/>
        </authorList>
    </citation>
    <scope>NUCLEOTIDE SEQUENCE [LARGE SCALE GENOMIC DNA]</scope>
    <source>
        <strain evidence="3">ATCC 51140 / PWS/A</strain>
    </source>
</reference>
<keyword evidence="3" id="KW-1185">Reference proteome</keyword>
<evidence type="ECO:0000313" key="2">
    <source>
        <dbReference type="EMBL" id="AEM22862.1"/>
    </source>
</evidence>
<feature type="domain" description="PLD phosphodiesterase" evidence="1">
    <location>
        <begin position="81"/>
        <end position="108"/>
    </location>
</feature>
<dbReference type="HOGENOM" id="CLU_053677_0_0_12"/>
<dbReference type="Proteomes" id="UP000008522">
    <property type="component" value="Chromosome"/>
</dbReference>
<protein>
    <recommendedName>
        <fullName evidence="1">PLD phosphodiesterase domain-containing protein</fullName>
    </recommendedName>
</protein>
<evidence type="ECO:0000313" key="3">
    <source>
        <dbReference type="Proteomes" id="UP000008522"/>
    </source>
</evidence>
<dbReference type="EMBL" id="CP002874">
    <property type="protein sequence ID" value="AEM22862.1"/>
    <property type="molecule type" value="Genomic_DNA"/>
</dbReference>
<dbReference type="RefSeq" id="WP_014488674.1">
    <property type="nucleotide sequence ID" value="NC_017243.1"/>
</dbReference>
<dbReference type="GO" id="GO:0006793">
    <property type="term" value="P:phosphorus metabolic process"/>
    <property type="evidence" value="ECO:0007669"/>
    <property type="project" value="UniProtKB-ARBA"/>
</dbReference>
<proteinExistence type="predicted"/>
<dbReference type="CDD" id="cd09117">
    <property type="entry name" value="PLDc_Bfil_DEXD_like"/>
    <property type="match status" value="1"/>
</dbReference>
<dbReference type="KEGG" id="bip:Bint_2256"/>
<dbReference type="Gene3D" id="3.30.870.10">
    <property type="entry name" value="Endonuclease Chain A"/>
    <property type="match status" value="1"/>
</dbReference>
<dbReference type="GO" id="GO:0003824">
    <property type="term" value="F:catalytic activity"/>
    <property type="evidence" value="ECO:0007669"/>
    <property type="project" value="InterPro"/>
</dbReference>
<dbReference type="PROSITE" id="PS50035">
    <property type="entry name" value="PLD"/>
    <property type="match status" value="1"/>
</dbReference>
<sequence>MKLFTNSNNRDDFFKTALLNSIKENDNIFIATAFFSDTEIINKAVEKNCNIKLIVRLSLATSIERLKEIYKKENVYVRFFTSDTFHPKLYIFGSTKAFIGSSNLTKSGISRNQEINISIESDNQNFDDLISIFYDYWESAEVLDDNIIEKYSKIEEEYYNVDIQIKNFKQKLQEEIGDFKFNNITTIDNTKKSKKSKKFSYVSDFKRKYQIFLERYKKLTEMYTSSLEKLNMDRKYKDIPLKIEIDQFLNWIKENKIKKGESYDKINDDKIESKLKLLIEEYYNSYNIESKYIDDYKKCRYTLKKDNIDTVSYNELYNALLFINAFRDRRRFFSSNSMKKEFLNLNNNLKNIIKTITYLLYDSEQYEIKMTNCIYDEDFKLKEFGENCVKELFGVMSDDENIPLCNDRVFEAMEYLGFGNLK</sequence>
<dbReference type="PATRIC" id="fig|1045858.4.peg.2259"/>
<dbReference type="SUPFAM" id="SSF56024">
    <property type="entry name" value="Phospholipase D/nuclease"/>
    <property type="match status" value="1"/>
</dbReference>
<dbReference type="InterPro" id="IPR001736">
    <property type="entry name" value="PLipase_D/transphosphatidylase"/>
</dbReference>
<dbReference type="Pfam" id="PF13091">
    <property type="entry name" value="PLDc_2"/>
    <property type="match status" value="1"/>
</dbReference>
<evidence type="ECO:0000259" key="1">
    <source>
        <dbReference type="PROSITE" id="PS50035"/>
    </source>
</evidence>
<accession>G0EM13</accession>
<dbReference type="GeneID" id="44970758"/>
<gene>
    <name evidence="2" type="ordered locus">Bint_2256</name>
</gene>
<dbReference type="eggNOG" id="COG3886">
    <property type="taxonomic scope" value="Bacteria"/>
</dbReference>
<dbReference type="AlphaFoldDB" id="G0EM13"/>